<dbReference type="EnsemblPlants" id="OBART05G08110.1">
    <property type="protein sequence ID" value="OBART05G08110.1"/>
    <property type="gene ID" value="OBART05G08110"/>
</dbReference>
<sequence length="137" mass="15235">MLRRATTSLSRRAACATLLRRLPPRPATTLERHPPVHPGLRPAAAAAVQLRRLSDFGVSVPRRMARRSPPTRPEGYSTSDSEADGWSVSEDDEEEVEEVQLEPMSVDDVAAGKEWEGFTLEYDHEHDLDADDEDAAE</sequence>
<organism evidence="2">
    <name type="scientific">Oryza barthii</name>
    <dbReference type="NCBI Taxonomy" id="65489"/>
    <lineage>
        <taxon>Eukaryota</taxon>
        <taxon>Viridiplantae</taxon>
        <taxon>Streptophyta</taxon>
        <taxon>Embryophyta</taxon>
        <taxon>Tracheophyta</taxon>
        <taxon>Spermatophyta</taxon>
        <taxon>Magnoliopsida</taxon>
        <taxon>Liliopsida</taxon>
        <taxon>Poales</taxon>
        <taxon>Poaceae</taxon>
        <taxon>BOP clade</taxon>
        <taxon>Oryzoideae</taxon>
        <taxon>Oryzeae</taxon>
        <taxon>Oryzinae</taxon>
        <taxon>Oryza</taxon>
    </lineage>
</organism>
<dbReference type="HOGENOM" id="CLU_1868253_0_0_1"/>
<evidence type="ECO:0000313" key="3">
    <source>
        <dbReference type="Proteomes" id="UP000026960"/>
    </source>
</evidence>
<dbReference type="Proteomes" id="UP000026960">
    <property type="component" value="Chromosome 5"/>
</dbReference>
<dbReference type="PaxDb" id="65489-OBART05G08110.1"/>
<reference evidence="2" key="2">
    <citation type="submission" date="2015-03" db="UniProtKB">
        <authorList>
            <consortium name="EnsemblPlants"/>
        </authorList>
    </citation>
    <scope>IDENTIFICATION</scope>
</reference>
<feature type="region of interest" description="Disordered" evidence="1">
    <location>
        <begin position="61"/>
        <end position="137"/>
    </location>
</feature>
<name>A0A0D3G4T5_9ORYZ</name>
<dbReference type="Gramene" id="OBART05G08110.1">
    <property type="protein sequence ID" value="OBART05G08110.1"/>
    <property type="gene ID" value="OBART05G08110"/>
</dbReference>
<keyword evidence="3" id="KW-1185">Reference proteome</keyword>
<feature type="compositionally biased region" description="Acidic residues" evidence="1">
    <location>
        <begin position="89"/>
        <end position="100"/>
    </location>
</feature>
<reference evidence="2" key="1">
    <citation type="journal article" date="2009" name="Rice">
        <title>De Novo Next Generation Sequencing of Plant Genomes.</title>
        <authorList>
            <person name="Rounsley S."/>
            <person name="Marri P.R."/>
            <person name="Yu Y."/>
            <person name="He R."/>
            <person name="Sisneros N."/>
            <person name="Goicoechea J.L."/>
            <person name="Lee S.J."/>
            <person name="Angelova A."/>
            <person name="Kudrna D."/>
            <person name="Luo M."/>
            <person name="Affourtit J."/>
            <person name="Desany B."/>
            <person name="Knight J."/>
            <person name="Niazi F."/>
            <person name="Egholm M."/>
            <person name="Wing R.A."/>
        </authorList>
    </citation>
    <scope>NUCLEOTIDE SEQUENCE [LARGE SCALE GENOMIC DNA]</scope>
    <source>
        <strain evidence="2">cv. IRGC 105608</strain>
    </source>
</reference>
<feature type="compositionally biased region" description="Acidic residues" evidence="1">
    <location>
        <begin position="128"/>
        <end position="137"/>
    </location>
</feature>
<evidence type="ECO:0000313" key="2">
    <source>
        <dbReference type="EnsemblPlants" id="OBART05G08110.1"/>
    </source>
</evidence>
<evidence type="ECO:0000256" key="1">
    <source>
        <dbReference type="SAM" id="MobiDB-lite"/>
    </source>
</evidence>
<accession>A0A0D3G4T5</accession>
<protein>
    <submittedName>
        <fullName evidence="2">Uncharacterized protein</fullName>
    </submittedName>
</protein>
<feature type="compositionally biased region" description="Basic and acidic residues" evidence="1">
    <location>
        <begin position="110"/>
        <end position="127"/>
    </location>
</feature>
<dbReference type="AlphaFoldDB" id="A0A0D3G4T5"/>
<proteinExistence type="predicted"/>